<evidence type="ECO:0000313" key="3">
    <source>
        <dbReference type="Proteomes" id="UP000019335"/>
    </source>
</evidence>
<feature type="compositionally biased region" description="Acidic residues" evidence="1">
    <location>
        <begin position="399"/>
        <end position="428"/>
    </location>
</feature>
<keyword evidence="3" id="KW-1185">Reference proteome</keyword>
<dbReference type="OrthoDB" id="10451093at2759"/>
<protein>
    <submittedName>
        <fullName evidence="2">Uncharacterized protein</fullName>
    </submittedName>
</protein>
<feature type="region of interest" description="Disordered" evidence="1">
    <location>
        <begin position="461"/>
        <end position="592"/>
    </location>
</feature>
<feature type="region of interest" description="Disordered" evidence="1">
    <location>
        <begin position="81"/>
        <end position="162"/>
    </location>
</feature>
<evidence type="ECO:0000313" key="2">
    <source>
        <dbReference type="EMBL" id="EWM28863.1"/>
    </source>
</evidence>
<gene>
    <name evidence="2" type="ORF">Naga_100133g2</name>
</gene>
<accession>W7TZD8</accession>
<dbReference type="EMBL" id="AZIL01000270">
    <property type="protein sequence ID" value="EWM28863.1"/>
    <property type="molecule type" value="Genomic_DNA"/>
</dbReference>
<proteinExistence type="predicted"/>
<comment type="caution">
    <text evidence="2">The sequence shown here is derived from an EMBL/GenBank/DDBJ whole genome shotgun (WGS) entry which is preliminary data.</text>
</comment>
<reference evidence="2 3" key="1">
    <citation type="journal article" date="2014" name="Mol. Plant">
        <title>Chromosome Scale Genome Assembly and Transcriptome Profiling of Nannochloropsis gaditana in Nitrogen Depletion.</title>
        <authorList>
            <person name="Corteggiani Carpinelli E."/>
            <person name="Telatin A."/>
            <person name="Vitulo N."/>
            <person name="Forcato C."/>
            <person name="D'Angelo M."/>
            <person name="Schiavon R."/>
            <person name="Vezzi A."/>
            <person name="Giacometti G.M."/>
            <person name="Morosinotto T."/>
            <person name="Valle G."/>
        </authorList>
    </citation>
    <scope>NUCLEOTIDE SEQUENCE [LARGE SCALE GENOMIC DNA]</scope>
    <source>
        <strain evidence="2 3">B-31</strain>
    </source>
</reference>
<feature type="compositionally biased region" description="Basic and acidic residues" evidence="1">
    <location>
        <begin position="196"/>
        <end position="208"/>
    </location>
</feature>
<organism evidence="2 3">
    <name type="scientific">Nannochloropsis gaditana</name>
    <dbReference type="NCBI Taxonomy" id="72520"/>
    <lineage>
        <taxon>Eukaryota</taxon>
        <taxon>Sar</taxon>
        <taxon>Stramenopiles</taxon>
        <taxon>Ochrophyta</taxon>
        <taxon>Eustigmatophyceae</taxon>
        <taxon>Eustigmatales</taxon>
        <taxon>Monodopsidaceae</taxon>
        <taxon>Nannochloropsis</taxon>
    </lineage>
</organism>
<feature type="compositionally biased region" description="Basic and acidic residues" evidence="1">
    <location>
        <begin position="277"/>
        <end position="295"/>
    </location>
</feature>
<dbReference type="AlphaFoldDB" id="W7TZD8"/>
<feature type="compositionally biased region" description="Basic and acidic residues" evidence="1">
    <location>
        <begin position="544"/>
        <end position="557"/>
    </location>
</feature>
<feature type="region of interest" description="Disordered" evidence="1">
    <location>
        <begin position="181"/>
        <end position="360"/>
    </location>
</feature>
<evidence type="ECO:0000256" key="1">
    <source>
        <dbReference type="SAM" id="MobiDB-lite"/>
    </source>
</evidence>
<feature type="compositionally biased region" description="Low complexity" evidence="1">
    <location>
        <begin position="185"/>
        <end position="195"/>
    </location>
</feature>
<feature type="compositionally biased region" description="Low complexity" evidence="1">
    <location>
        <begin position="323"/>
        <end position="334"/>
    </location>
</feature>
<feature type="compositionally biased region" description="Basic and acidic residues" evidence="1">
    <location>
        <begin position="462"/>
        <end position="504"/>
    </location>
</feature>
<sequence length="592" mass="64765">MASISCIRQSLELENFEQGAPVIDRAATTSPATILDDLSIPDGLDPPPVAYKGCGNDGCAEVVDASFPAYDHLCFRVHRSSHSRSPGFDPASEKSPSLVPGAATASGVVREVVISPWKQGGGGRKSPHVASHEEMPVGRRLSVTGEQGDGPETPSDRHGKEDKVACFRATSQDPMETSITGAACPLRSQQPPLRQQGEEGGKEEEEGRGGAGEARYGQRPSQRQHGQREGEEEEEEGRRGDAPRPLRQADGAAEKGEEEGSIQVSTEVQRRLPPSREGGKEGREGEEKASRERKTLQAVARLDLDDQASPLWLPESMARSTPSSSLSSSSSSSSILRKQSAFLPPSPGLSCSPSSNGKKGIRFADAMGQALAAVRYSQRLQYSPTAVPQRWEEGGREEGWEEVTEEEEEWNVEWMGEEDGEEEEEGEQEGWWTLWPSELSAFKRRQMAAARRRRRLRKELRRRAEEEREQAQRKAQEGKAVELKEDLAGGRGAEKYRRYTEAKRSRIPLPPSPPTSPRTVGARLVRGKASKGSKVGLAPWWEGGKGEEDGEKGRAGRWEGAGRSAREGKREMGEREGEKAARDVQAQCCVVS</sequence>
<feature type="compositionally biased region" description="Basic and acidic residues" evidence="1">
    <location>
        <begin position="564"/>
        <end position="582"/>
    </location>
</feature>
<dbReference type="Proteomes" id="UP000019335">
    <property type="component" value="Chromosome 4"/>
</dbReference>
<feature type="region of interest" description="Disordered" evidence="1">
    <location>
        <begin position="384"/>
        <end position="430"/>
    </location>
</feature>
<name>W7TZD8_9STRA</name>